<organism evidence="1 2">
    <name type="scientific">Jannaschia seosinensis</name>
    <dbReference type="NCBI Taxonomy" id="313367"/>
    <lineage>
        <taxon>Bacteria</taxon>
        <taxon>Pseudomonadati</taxon>
        <taxon>Pseudomonadota</taxon>
        <taxon>Alphaproteobacteria</taxon>
        <taxon>Rhodobacterales</taxon>
        <taxon>Roseobacteraceae</taxon>
        <taxon>Jannaschia</taxon>
    </lineage>
</organism>
<dbReference type="CDD" id="cd06551">
    <property type="entry name" value="LPLAT"/>
    <property type="match status" value="1"/>
</dbReference>
<proteinExistence type="predicted"/>
<sequence length="268" mass="29862">MPQGDIADDPVALRSDRMCRFFTGVMRRQMMRGFRAVRLLKPGLPDLPEDAPVVVYSNHPGWWDPVFYIVLQRTFFADREGYGPMEAEALERYGFMKRIGIFGVDAETRAGAARFLRVGTHILSDPKRMVWMTAQGRFADPRARPVAMRPGLSHLMARLEGAVALPLAMEYPFWSEKRPEALAAFGTPVRIGGNAKAWQAALEDALTETQDRLAAAAIARDPAAFYRVIGGRSGVGGIYGMWSRGRAWIGGHRYQSDHLSDDTTDTTN</sequence>
<dbReference type="SUPFAM" id="SSF69593">
    <property type="entry name" value="Glycerol-3-phosphate (1)-acyltransferase"/>
    <property type="match status" value="1"/>
</dbReference>
<evidence type="ECO:0000313" key="1">
    <source>
        <dbReference type="EMBL" id="CUH40459.1"/>
    </source>
</evidence>
<name>A0A0M7BE39_9RHOB</name>
<dbReference type="STRING" id="313367.JSE7799_03191"/>
<dbReference type="EMBL" id="CYPR01000207">
    <property type="protein sequence ID" value="CUH40459.1"/>
    <property type="molecule type" value="Genomic_DNA"/>
</dbReference>
<reference evidence="1 2" key="1">
    <citation type="submission" date="2015-09" db="EMBL/GenBank/DDBJ databases">
        <authorList>
            <person name="Jackson K.R."/>
            <person name="Lunt B.L."/>
            <person name="Fisher J.N.B."/>
            <person name="Gardner A.V."/>
            <person name="Bailey M.E."/>
            <person name="Deus L.M."/>
            <person name="Earl A.S."/>
            <person name="Gibby P.D."/>
            <person name="Hartmann K.A."/>
            <person name="Liu J.E."/>
            <person name="Manci A.M."/>
            <person name="Nielsen D.A."/>
            <person name="Solomon M.B."/>
            <person name="Breakwell D.P."/>
            <person name="Burnett S.H."/>
            <person name="Grose J.H."/>
        </authorList>
    </citation>
    <scope>NUCLEOTIDE SEQUENCE [LARGE SCALE GENOMIC DNA]</scope>
    <source>
        <strain evidence="1 2">CECT 7799</strain>
    </source>
</reference>
<protein>
    <recommendedName>
        <fullName evidence="3">Acyltransferase</fullName>
    </recommendedName>
</protein>
<accession>A0A0M7BE39</accession>
<keyword evidence="2" id="KW-1185">Reference proteome</keyword>
<dbReference type="Proteomes" id="UP000049455">
    <property type="component" value="Unassembled WGS sequence"/>
</dbReference>
<evidence type="ECO:0000313" key="2">
    <source>
        <dbReference type="Proteomes" id="UP000049455"/>
    </source>
</evidence>
<dbReference type="RefSeq" id="WP_245624916.1">
    <property type="nucleotide sequence ID" value="NZ_CYPR01000207.1"/>
</dbReference>
<dbReference type="AlphaFoldDB" id="A0A0M7BE39"/>
<gene>
    <name evidence="1" type="ORF">JSE7799_03191</name>
</gene>
<evidence type="ECO:0008006" key="3">
    <source>
        <dbReference type="Google" id="ProtNLM"/>
    </source>
</evidence>